<evidence type="ECO:0000256" key="5">
    <source>
        <dbReference type="ARBA" id="ARBA00022692"/>
    </source>
</evidence>
<feature type="transmembrane region" description="Helical" evidence="8">
    <location>
        <begin position="146"/>
        <end position="164"/>
    </location>
</feature>
<keyword evidence="4" id="KW-0808">Transferase</keyword>
<dbReference type="InterPro" id="IPR038731">
    <property type="entry name" value="RgtA/B/C-like"/>
</dbReference>
<feature type="transmembrane region" description="Helical" evidence="8">
    <location>
        <begin position="423"/>
        <end position="441"/>
    </location>
</feature>
<feature type="transmembrane region" description="Helical" evidence="8">
    <location>
        <begin position="15"/>
        <end position="36"/>
    </location>
</feature>
<accession>A0A917HD08</accession>
<keyword evidence="11" id="KW-1185">Reference proteome</keyword>
<comment type="subcellular location">
    <subcellularLocation>
        <location evidence="1">Cell membrane</location>
        <topology evidence="1">Multi-pass membrane protein</topology>
    </subcellularLocation>
</comment>
<sequence length="476" mass="53068">MEIARKSSLFASRGLLVLGCLLFATAFISSTLNAFYTINSPLYAAGAIAAAVIIMLAASYGLNRIASRVWFTIGLIGVALAARLVWILWIDTPPASDFLFMYTAAQSAAVGDFSFNDTEYFSAWVYQMGFTMYEALVISLFNEPMLILKLINVFVSSATVWIVYKAGSSVFNERSGRIAGFAYALYMPNIMMCSVLSNQHFSTLFFMMGCMVAVAKRWQTSRSQWLVIGLCFGLGQLFRPIGGIFIAGLAVYLLICHLLPQLTRRRLFVSVTKLAGVIAVFYAIQLLVSSLFMQAGYTEYPLTNREPYWKFMVGLNAATDGKWSLEDGKYVLQYKLGEERDAAELAVVKERLQDKAAVAALFARKLVFFWGAKDDAAMWSLGEMNLPVLQANAERIERASYAAMSLFGVLALIALLKRRTVSGSTLFLVLLLGYAAIHLAIEIQARYRLDLMPAFIILQSYGVYWLLQRLRKFKGH</sequence>
<feature type="domain" description="Glycosyltransferase RgtA/B/C/D-like" evidence="9">
    <location>
        <begin position="135"/>
        <end position="280"/>
    </location>
</feature>
<evidence type="ECO:0000256" key="6">
    <source>
        <dbReference type="ARBA" id="ARBA00022989"/>
    </source>
</evidence>
<keyword evidence="7 8" id="KW-0472">Membrane</keyword>
<comment type="caution">
    <text evidence="10">The sequence shown here is derived from an EMBL/GenBank/DDBJ whole genome shotgun (WGS) entry which is preliminary data.</text>
</comment>
<dbReference type="GO" id="GO:0005886">
    <property type="term" value="C:plasma membrane"/>
    <property type="evidence" value="ECO:0007669"/>
    <property type="project" value="UniProtKB-SubCell"/>
</dbReference>
<feature type="transmembrane region" description="Helical" evidence="8">
    <location>
        <begin position="176"/>
        <end position="196"/>
    </location>
</feature>
<evidence type="ECO:0000256" key="4">
    <source>
        <dbReference type="ARBA" id="ARBA00022679"/>
    </source>
</evidence>
<evidence type="ECO:0000259" key="9">
    <source>
        <dbReference type="Pfam" id="PF13231"/>
    </source>
</evidence>
<organism evidence="10 11">
    <name type="scientific">Paenibacillus radicis</name>
    <name type="common">ex Gao et al. 2016</name>
    <dbReference type="NCBI Taxonomy" id="1737354"/>
    <lineage>
        <taxon>Bacteria</taxon>
        <taxon>Bacillati</taxon>
        <taxon>Bacillota</taxon>
        <taxon>Bacilli</taxon>
        <taxon>Bacillales</taxon>
        <taxon>Paenibacillaceae</taxon>
        <taxon>Paenibacillus</taxon>
    </lineage>
</organism>
<feature type="transmembrane region" description="Helical" evidence="8">
    <location>
        <begin position="267"/>
        <end position="288"/>
    </location>
</feature>
<dbReference type="GO" id="GO:0009103">
    <property type="term" value="P:lipopolysaccharide biosynthetic process"/>
    <property type="evidence" value="ECO:0007669"/>
    <property type="project" value="UniProtKB-ARBA"/>
</dbReference>
<evidence type="ECO:0000313" key="10">
    <source>
        <dbReference type="EMBL" id="GGG74626.1"/>
    </source>
</evidence>
<dbReference type="AlphaFoldDB" id="A0A917HD08"/>
<feature type="transmembrane region" description="Helical" evidence="8">
    <location>
        <begin position="447"/>
        <end position="467"/>
    </location>
</feature>
<dbReference type="PANTHER" id="PTHR33908:SF11">
    <property type="entry name" value="MEMBRANE PROTEIN"/>
    <property type="match status" value="1"/>
</dbReference>
<feature type="transmembrane region" description="Helical" evidence="8">
    <location>
        <begin position="69"/>
        <end position="90"/>
    </location>
</feature>
<dbReference type="Pfam" id="PF13231">
    <property type="entry name" value="PMT_2"/>
    <property type="match status" value="1"/>
</dbReference>
<evidence type="ECO:0000256" key="1">
    <source>
        <dbReference type="ARBA" id="ARBA00004651"/>
    </source>
</evidence>
<gene>
    <name evidence="10" type="ORF">GCM10010918_33500</name>
</gene>
<dbReference type="InterPro" id="IPR050297">
    <property type="entry name" value="LipidA_mod_glycosyltrf_83"/>
</dbReference>
<name>A0A917HD08_9BACL</name>
<evidence type="ECO:0000256" key="2">
    <source>
        <dbReference type="ARBA" id="ARBA00022475"/>
    </source>
</evidence>
<reference evidence="10 11" key="1">
    <citation type="journal article" date="2014" name="Int. J. Syst. Evol. Microbiol.">
        <title>Complete genome sequence of Corynebacterium casei LMG S-19264T (=DSM 44701T), isolated from a smear-ripened cheese.</title>
        <authorList>
            <consortium name="US DOE Joint Genome Institute (JGI-PGF)"/>
            <person name="Walter F."/>
            <person name="Albersmeier A."/>
            <person name="Kalinowski J."/>
            <person name="Ruckert C."/>
        </authorList>
    </citation>
    <scope>NUCLEOTIDE SEQUENCE [LARGE SCALE GENOMIC DNA]</scope>
    <source>
        <strain evidence="10 11">CGMCC 1.15286</strain>
    </source>
</reference>
<evidence type="ECO:0000256" key="8">
    <source>
        <dbReference type="SAM" id="Phobius"/>
    </source>
</evidence>
<feature type="transmembrane region" description="Helical" evidence="8">
    <location>
        <begin position="399"/>
        <end position="416"/>
    </location>
</feature>
<feature type="transmembrane region" description="Helical" evidence="8">
    <location>
        <begin position="225"/>
        <end position="255"/>
    </location>
</feature>
<dbReference type="GO" id="GO:0016763">
    <property type="term" value="F:pentosyltransferase activity"/>
    <property type="evidence" value="ECO:0007669"/>
    <property type="project" value="TreeGrafter"/>
</dbReference>
<evidence type="ECO:0000313" key="11">
    <source>
        <dbReference type="Proteomes" id="UP000600247"/>
    </source>
</evidence>
<dbReference type="RefSeq" id="WP_188890353.1">
    <property type="nucleotide sequence ID" value="NZ_BMHY01000006.1"/>
</dbReference>
<dbReference type="Proteomes" id="UP000600247">
    <property type="component" value="Unassembled WGS sequence"/>
</dbReference>
<keyword evidence="5 8" id="KW-0812">Transmembrane</keyword>
<dbReference type="PANTHER" id="PTHR33908">
    <property type="entry name" value="MANNOSYLTRANSFERASE YKCB-RELATED"/>
    <property type="match status" value="1"/>
</dbReference>
<keyword evidence="2" id="KW-1003">Cell membrane</keyword>
<evidence type="ECO:0000256" key="3">
    <source>
        <dbReference type="ARBA" id="ARBA00022676"/>
    </source>
</evidence>
<keyword evidence="6 8" id="KW-1133">Transmembrane helix</keyword>
<protein>
    <submittedName>
        <fullName evidence="10">Membrane protein</fullName>
    </submittedName>
</protein>
<proteinExistence type="predicted"/>
<dbReference type="EMBL" id="BMHY01000006">
    <property type="protein sequence ID" value="GGG74626.1"/>
    <property type="molecule type" value="Genomic_DNA"/>
</dbReference>
<evidence type="ECO:0000256" key="7">
    <source>
        <dbReference type="ARBA" id="ARBA00023136"/>
    </source>
</evidence>
<keyword evidence="3" id="KW-0328">Glycosyltransferase</keyword>
<feature type="transmembrane region" description="Helical" evidence="8">
    <location>
        <begin position="42"/>
        <end position="62"/>
    </location>
</feature>